<evidence type="ECO:0000256" key="2">
    <source>
        <dbReference type="SAM" id="SignalP"/>
    </source>
</evidence>
<organism evidence="3 4">
    <name type="scientific">Flavobacterium cyanobacteriorum</name>
    <dbReference type="NCBI Taxonomy" id="2022802"/>
    <lineage>
        <taxon>Bacteria</taxon>
        <taxon>Pseudomonadati</taxon>
        <taxon>Bacteroidota</taxon>
        <taxon>Flavobacteriia</taxon>
        <taxon>Flavobacteriales</taxon>
        <taxon>Flavobacteriaceae</taxon>
        <taxon>Flavobacterium</taxon>
    </lineage>
</organism>
<feature type="compositionally biased region" description="Low complexity" evidence="1">
    <location>
        <begin position="24"/>
        <end position="40"/>
    </location>
</feature>
<evidence type="ECO:0000313" key="3">
    <source>
        <dbReference type="EMBL" id="OYQ47455.1"/>
    </source>
</evidence>
<evidence type="ECO:0000256" key="1">
    <source>
        <dbReference type="SAM" id="MobiDB-lite"/>
    </source>
</evidence>
<keyword evidence="2" id="KW-0732">Signal</keyword>
<proteinExistence type="predicted"/>
<sequence>MKKIILLLLLSSLAIGCSEDSVTTSTVSDDSSSQQPPTDDTPGDGSGSPGNKVMLLKVDYETNVFEGGVELEFPEADTFTISYDYNAPSDFGDITLYYQETGQPLFMGSIIWMGTGFMAFPCFIDAPEQFNKGSVPLQMPAISTFEKVMYDEFAIYPDQINYQAIWNSIDDLQLVRNYRQSNPGAKINLFLYTPSVGIGNPEEWDWYVILKN</sequence>
<dbReference type="RefSeq" id="WP_094411720.1">
    <property type="nucleotide sequence ID" value="NZ_NOXV01000091.1"/>
</dbReference>
<name>A0A256A2T9_9FLAO</name>
<reference evidence="3 4" key="1">
    <citation type="submission" date="2017-07" db="EMBL/GenBank/DDBJ databases">
        <title>Flavobacterium cyanobacteriorum sp. nov., isolated from cyanobacterial aggregates in a eutrophic lake.</title>
        <authorList>
            <person name="Cai H."/>
        </authorList>
    </citation>
    <scope>NUCLEOTIDE SEQUENCE [LARGE SCALE GENOMIC DNA]</scope>
    <source>
        <strain evidence="3 4">TH021</strain>
    </source>
</reference>
<dbReference type="EMBL" id="NOXV01000091">
    <property type="protein sequence ID" value="OYQ47455.1"/>
    <property type="molecule type" value="Genomic_DNA"/>
</dbReference>
<keyword evidence="4" id="KW-1185">Reference proteome</keyword>
<dbReference type="OrthoDB" id="1339516at2"/>
<gene>
    <name evidence="3" type="ORF">CHU92_01025</name>
</gene>
<dbReference type="Proteomes" id="UP000216605">
    <property type="component" value="Unassembled WGS sequence"/>
</dbReference>
<dbReference type="AlphaFoldDB" id="A0A256A2T9"/>
<feature type="region of interest" description="Disordered" evidence="1">
    <location>
        <begin position="24"/>
        <end position="49"/>
    </location>
</feature>
<feature type="signal peptide" evidence="2">
    <location>
        <begin position="1"/>
        <end position="16"/>
    </location>
</feature>
<feature type="chain" id="PRO_5013055848" evidence="2">
    <location>
        <begin position="17"/>
        <end position="212"/>
    </location>
</feature>
<protein>
    <submittedName>
        <fullName evidence="3">Uncharacterized protein</fullName>
    </submittedName>
</protein>
<evidence type="ECO:0000313" key="4">
    <source>
        <dbReference type="Proteomes" id="UP000216605"/>
    </source>
</evidence>
<comment type="caution">
    <text evidence="3">The sequence shown here is derived from an EMBL/GenBank/DDBJ whole genome shotgun (WGS) entry which is preliminary data.</text>
</comment>
<accession>A0A256A2T9</accession>
<dbReference type="PROSITE" id="PS51257">
    <property type="entry name" value="PROKAR_LIPOPROTEIN"/>
    <property type="match status" value="1"/>
</dbReference>